<gene>
    <name evidence="1" type="ORF">SACC_26130</name>
</gene>
<accession>A0AAQ4CUW5</accession>
<dbReference type="AlphaFoldDB" id="A0AAQ4CUW5"/>
<evidence type="ECO:0000313" key="2">
    <source>
        <dbReference type="Proteomes" id="UP001319921"/>
    </source>
</evidence>
<dbReference type="KEGG" id="scas:SACC_26130"/>
<reference evidence="1 2" key="1">
    <citation type="journal article" date="2022" name="Microbiol. Resour. Announc.">
        <title>Complete Genome Sequence of the Hyperthermophilic and Acidophilic Archaeon Saccharolobus caldissimus Strain HS-3T.</title>
        <authorList>
            <person name="Sakai H.D."/>
            <person name="Kurosawa N."/>
        </authorList>
    </citation>
    <scope>NUCLEOTIDE SEQUENCE [LARGE SCALE GENOMIC DNA]</scope>
    <source>
        <strain evidence="1 2">JCM32116</strain>
    </source>
</reference>
<dbReference type="Proteomes" id="UP001319921">
    <property type="component" value="Chromosome"/>
</dbReference>
<dbReference type="EMBL" id="AP025226">
    <property type="protein sequence ID" value="BDB99596.1"/>
    <property type="molecule type" value="Genomic_DNA"/>
</dbReference>
<keyword evidence="2" id="KW-1185">Reference proteome</keyword>
<proteinExistence type="predicted"/>
<organism evidence="1 2">
    <name type="scientific">Saccharolobus caldissimus</name>
    <dbReference type="NCBI Taxonomy" id="1702097"/>
    <lineage>
        <taxon>Archaea</taxon>
        <taxon>Thermoproteota</taxon>
        <taxon>Thermoprotei</taxon>
        <taxon>Sulfolobales</taxon>
        <taxon>Sulfolobaceae</taxon>
        <taxon>Saccharolobus</taxon>
    </lineage>
</organism>
<evidence type="ECO:0000313" key="1">
    <source>
        <dbReference type="EMBL" id="BDB99596.1"/>
    </source>
</evidence>
<name>A0AAQ4CUW5_9CREN</name>
<protein>
    <submittedName>
        <fullName evidence="1">Uncharacterized protein</fullName>
    </submittedName>
</protein>
<sequence length="98" mass="10912">MSSSFSDFTVFNQPNANLKTLSIVLGISYYRGKVEQLLSSILNFTILPSPPKKAILASNDLLISSLSPVSVEIVSSLGYKFLYYEYYLWVGSLYLGKT</sequence>